<dbReference type="PANTHER" id="PTHR11439:SF509">
    <property type="entry name" value="RNA-DIRECTED DNA POLYMERASE"/>
    <property type="match status" value="1"/>
</dbReference>
<feature type="compositionally biased region" description="Low complexity" evidence="2">
    <location>
        <begin position="112"/>
        <end position="121"/>
    </location>
</feature>
<dbReference type="SUPFAM" id="SSF53098">
    <property type="entry name" value="Ribonuclease H-like"/>
    <property type="match status" value="1"/>
</dbReference>
<feature type="domain" description="Reverse transcriptase Ty1/copia-type" evidence="3">
    <location>
        <begin position="1090"/>
        <end position="1185"/>
    </location>
</feature>
<keyword evidence="1" id="KW-0175">Coiled coil</keyword>
<feature type="coiled-coil region" evidence="1">
    <location>
        <begin position="262"/>
        <end position="292"/>
    </location>
</feature>
<gene>
    <name evidence="4" type="ORF">Tci_040488</name>
</gene>
<dbReference type="InterPro" id="IPR036397">
    <property type="entry name" value="RNaseH_sf"/>
</dbReference>
<evidence type="ECO:0000259" key="3">
    <source>
        <dbReference type="Pfam" id="PF07727"/>
    </source>
</evidence>
<name>A0A6L2M4H9_TANCI</name>
<comment type="caution">
    <text evidence="4">The sequence shown here is derived from an EMBL/GenBank/DDBJ whole genome shotgun (WGS) entry which is preliminary data.</text>
</comment>
<dbReference type="PANTHER" id="PTHR11439">
    <property type="entry name" value="GAG-POL-RELATED RETROTRANSPOSON"/>
    <property type="match status" value="1"/>
</dbReference>
<feature type="coiled-coil region" evidence="1">
    <location>
        <begin position="499"/>
        <end position="526"/>
    </location>
</feature>
<accession>A0A6L2M4H9</accession>
<protein>
    <recommendedName>
        <fullName evidence="3">Reverse transcriptase Ty1/copia-type domain-containing protein</fullName>
    </recommendedName>
</protein>
<dbReference type="Gene3D" id="3.30.420.10">
    <property type="entry name" value="Ribonuclease H-like superfamily/Ribonuclease H"/>
    <property type="match status" value="1"/>
</dbReference>
<dbReference type="CDD" id="cd09272">
    <property type="entry name" value="RNase_HI_RT_Ty1"/>
    <property type="match status" value="1"/>
</dbReference>
<dbReference type="InterPro" id="IPR043502">
    <property type="entry name" value="DNA/RNA_pol_sf"/>
</dbReference>
<dbReference type="SUPFAM" id="SSF56672">
    <property type="entry name" value="DNA/RNA polymerases"/>
    <property type="match status" value="1"/>
</dbReference>
<dbReference type="InterPro" id="IPR013103">
    <property type="entry name" value="RVT_2"/>
</dbReference>
<feature type="region of interest" description="Disordered" evidence="2">
    <location>
        <begin position="112"/>
        <end position="140"/>
    </location>
</feature>
<organism evidence="4">
    <name type="scientific">Tanacetum cinerariifolium</name>
    <name type="common">Dalmatian daisy</name>
    <name type="synonym">Chrysanthemum cinerariifolium</name>
    <dbReference type="NCBI Taxonomy" id="118510"/>
    <lineage>
        <taxon>Eukaryota</taxon>
        <taxon>Viridiplantae</taxon>
        <taxon>Streptophyta</taxon>
        <taxon>Embryophyta</taxon>
        <taxon>Tracheophyta</taxon>
        <taxon>Spermatophyta</taxon>
        <taxon>Magnoliopsida</taxon>
        <taxon>eudicotyledons</taxon>
        <taxon>Gunneridae</taxon>
        <taxon>Pentapetalae</taxon>
        <taxon>asterids</taxon>
        <taxon>campanulids</taxon>
        <taxon>Asterales</taxon>
        <taxon>Asteraceae</taxon>
        <taxon>Asteroideae</taxon>
        <taxon>Anthemideae</taxon>
        <taxon>Anthemidinae</taxon>
        <taxon>Tanacetum</taxon>
    </lineage>
</organism>
<dbReference type="EMBL" id="BKCJ010005763">
    <property type="protein sequence ID" value="GEU68510.1"/>
    <property type="molecule type" value="Genomic_DNA"/>
</dbReference>
<proteinExistence type="predicted"/>
<dbReference type="Pfam" id="PF07727">
    <property type="entry name" value="RVT_2"/>
    <property type="match status" value="1"/>
</dbReference>
<evidence type="ECO:0000256" key="2">
    <source>
        <dbReference type="SAM" id="MobiDB-lite"/>
    </source>
</evidence>
<feature type="region of interest" description="Disordered" evidence="2">
    <location>
        <begin position="744"/>
        <end position="789"/>
    </location>
</feature>
<sequence>MTISSMRSRFLRYIDTRPNGKALRKCILSGPYKPTTVLVQAVEATDDSLAIPEHTTVETPMNMTPENKAHFEAENEAIHLILTGIGDEIYSTKKLALISKYFKKIYKPTNNNLRTSSNSRNKNVDTTPRFKNDNQSGQFGNQRTVNVAGAKEHVGSSVVQQSGIQCFNCKEFRHFTKEYRKPKRVKDSTYHKEKMLLCKQAEQGVPLQAEQYDWLEDTDEEVQNDAGYNVFANDLQHFEQSESNDQNDVESDDEHVALANLIANLKLDVDENKKIQKQLKKENTTLAQELKECKTILAETSKSLGESISVRDSCLVALQTKQAEFEKYKAFNDRTIDYDKLERKLNEALGQLAQKDIEIKEGLKTKAYELLVVKEKHDELIKQSLLTKSHYEGLVKYKMKVITDLKLKGEHDIEKMLSMEKQLKFLNEVVYKRSQSIQTIHMMEPTVPTYNDQFCAPTTQDMEILIQTCLMPLATKTQNDSFRFVHELKQEMHADLKYVKSLEKELNELESDKAELSDMYDVILQECVSNDVKCSYLLSLSYLDALDELQCLYLHKVKECDCLAQKLSKQTKSVSKKIHNELLQRFAKVEKHSISLEIALQKCKEHVKNDTVCNEKASNVFRKECEQYFKIQDLKAQLQDKNIAISELKKLIEKGKGKSMDTKFDKPSVVRQPNAQRIPKPSVLGKPTTFSNSLDRIYFPKTKSVPKANVSKGLSKPVTAQTLPQTTKKAVSNTNVLKPGIIDDRTSHTRAPQLPQTVRNTNPRVSTSTGVNHKTNVSRPQLKSNQSRDKVVPNNSQVKVKKTQVEVHPRIPSVFNKLKSVTACKDNLNSKTLNDNAVCATCNKCLVDSNHFACVTKMLNDMNARIKKPTVVPISTRKPKRQANKSVATHHKKKFAQILGYGDLVQGNVTIKRVYYVEGLNHNLFLVGQFCDADLEVAFRKSTCFVRDLQGNDLLIAKRSSFKSKAVPSSKGRLNLLHMDLCGPMRVASINGKKYIMVIVDDYSRYTWTLFLCSKDETPEVLKEFLTMIQRNLQALVITVPPSTPTYVHAEENTDNQEEEGKHLQDDEFTNPFCVPTQEEAESSSHNIAHKAFPIYQMDVKMAFLNGPLKEEVYVAQPDGFVDPDHPKKVYRLRKAPYGLKQASRAWYDELSKFLTSKGFTKGTIEPTLFTIRYGEDILLVQIYAKYTLEILHKHGMDKGQSIGTPIATKPKLDADLSGNLVDQTDGSLMYLTSSRPDIVQAVCFCARYQSRPTKKHLKEVNRIFRYLRGTVIMGLSYPKGSSFELTAFLDADHAGCIDSCKSTSGGIQFLGDKLVSWMSKKQNCTAMSSAEAGYWRYLRAVLKSCG</sequence>
<reference evidence="4" key="1">
    <citation type="journal article" date="2019" name="Sci. Rep.">
        <title>Draft genome of Tanacetum cinerariifolium, the natural source of mosquito coil.</title>
        <authorList>
            <person name="Yamashiro T."/>
            <person name="Shiraishi A."/>
            <person name="Satake H."/>
            <person name="Nakayama K."/>
        </authorList>
    </citation>
    <scope>NUCLEOTIDE SEQUENCE</scope>
</reference>
<evidence type="ECO:0000256" key="1">
    <source>
        <dbReference type="SAM" id="Coils"/>
    </source>
</evidence>
<dbReference type="GO" id="GO:0003676">
    <property type="term" value="F:nucleic acid binding"/>
    <property type="evidence" value="ECO:0007669"/>
    <property type="project" value="InterPro"/>
</dbReference>
<feature type="compositionally biased region" description="Polar residues" evidence="2">
    <location>
        <begin position="754"/>
        <end position="785"/>
    </location>
</feature>
<dbReference type="InterPro" id="IPR012337">
    <property type="entry name" value="RNaseH-like_sf"/>
</dbReference>
<evidence type="ECO:0000313" key="4">
    <source>
        <dbReference type="EMBL" id="GEU68510.1"/>
    </source>
</evidence>